<gene>
    <name evidence="3" type="ORF">C273_04335</name>
</gene>
<evidence type="ECO:0000259" key="2">
    <source>
        <dbReference type="Pfam" id="PF08327"/>
    </source>
</evidence>
<feature type="domain" description="Activator of Hsp90 ATPase homologue 1/2-like C-terminal" evidence="2">
    <location>
        <begin position="15"/>
        <end position="157"/>
    </location>
</feature>
<evidence type="ECO:0000313" key="3">
    <source>
        <dbReference type="EMBL" id="EKU49002.1"/>
    </source>
</evidence>
<dbReference type="Proteomes" id="UP000009885">
    <property type="component" value="Unassembled WGS sequence"/>
</dbReference>
<dbReference type="CDD" id="cd07814">
    <property type="entry name" value="SRPBCC_CalC_Aha1-like"/>
    <property type="match status" value="1"/>
</dbReference>
<dbReference type="eggNOG" id="COG3832">
    <property type="taxonomic scope" value="Bacteria"/>
</dbReference>
<accession>K9B2I7</accession>
<keyword evidence="4" id="KW-1185">Reference proteome</keyword>
<dbReference type="EMBL" id="AMSQ01000005">
    <property type="protein sequence ID" value="EKU49002.1"/>
    <property type="molecule type" value="Genomic_DNA"/>
</dbReference>
<comment type="caution">
    <text evidence="3">The sequence shown here is derived from an EMBL/GenBank/DDBJ whole genome shotgun (WGS) entry which is preliminary data.</text>
</comment>
<dbReference type="RefSeq" id="WP_009382893.1">
    <property type="nucleotide sequence ID" value="NZ_AMSQ01000005.1"/>
</dbReference>
<dbReference type="PATRIC" id="fig|1229783.3.peg.874"/>
<name>K9B2I7_9STAP</name>
<comment type="similarity">
    <text evidence="1">Belongs to the AHA1 family.</text>
</comment>
<dbReference type="OrthoDB" id="190358at2"/>
<protein>
    <recommendedName>
        <fullName evidence="2">Activator of Hsp90 ATPase homologue 1/2-like C-terminal domain-containing protein</fullName>
    </recommendedName>
</protein>
<dbReference type="Gene3D" id="3.30.530.20">
    <property type="match status" value="1"/>
</dbReference>
<dbReference type="SUPFAM" id="SSF55961">
    <property type="entry name" value="Bet v1-like"/>
    <property type="match status" value="1"/>
</dbReference>
<reference evidence="3 4" key="1">
    <citation type="journal article" date="2013" name="Genome Announc.">
        <title>Genome Sequence of Staphylococcus massiliensis Strain S46, Isolated from the Surface of Healthy Human Skin.</title>
        <authorList>
            <person name="Srivastav R."/>
            <person name="Singh A."/>
            <person name="Jangir P.K."/>
            <person name="Kumari C."/>
            <person name="Muduli S."/>
            <person name="Sharma R."/>
        </authorList>
    </citation>
    <scope>NUCLEOTIDE SEQUENCE [LARGE SCALE GENOMIC DNA]</scope>
    <source>
        <strain evidence="3 4">S46</strain>
    </source>
</reference>
<proteinExistence type="inferred from homology"/>
<dbReference type="AlphaFoldDB" id="K9B2I7"/>
<evidence type="ECO:0000256" key="1">
    <source>
        <dbReference type="ARBA" id="ARBA00006817"/>
    </source>
</evidence>
<sequence length="161" mass="19292">MQEETVQIEIVRLMKVSPETLYQAWLHPELLRQWFLTTPRTNQKLDNDPVEGGTYEIIDAKNQKELRVVGTYQVLIPDQHIVMTMGMPHLSDVEDLIELYFEEREPGICQMTFRYQSDIPKERRLTRLEYKQKKKEYHDSTVHGFEMMFDKLQQVIEEDDE</sequence>
<dbReference type="InterPro" id="IPR013538">
    <property type="entry name" value="ASHA1/2-like_C"/>
</dbReference>
<dbReference type="Pfam" id="PF08327">
    <property type="entry name" value="AHSA1"/>
    <property type="match status" value="1"/>
</dbReference>
<organism evidence="3 4">
    <name type="scientific">Staphylococcus massiliensis S46</name>
    <dbReference type="NCBI Taxonomy" id="1229783"/>
    <lineage>
        <taxon>Bacteria</taxon>
        <taxon>Bacillati</taxon>
        <taxon>Bacillota</taxon>
        <taxon>Bacilli</taxon>
        <taxon>Bacillales</taxon>
        <taxon>Staphylococcaceae</taxon>
        <taxon>Staphylococcus</taxon>
    </lineage>
</organism>
<evidence type="ECO:0000313" key="4">
    <source>
        <dbReference type="Proteomes" id="UP000009885"/>
    </source>
</evidence>
<dbReference type="InterPro" id="IPR023393">
    <property type="entry name" value="START-like_dom_sf"/>
</dbReference>